<evidence type="ECO:0000313" key="1">
    <source>
        <dbReference type="EMBL" id="MCU9595490.1"/>
    </source>
</evidence>
<dbReference type="Proteomes" id="UP001208656">
    <property type="component" value="Unassembled WGS sequence"/>
</dbReference>
<proteinExistence type="predicted"/>
<accession>A0ABT2WIW7</accession>
<keyword evidence="2" id="KW-1185">Reference proteome</keyword>
<reference evidence="1 2" key="1">
    <citation type="submission" date="2022-10" db="EMBL/GenBank/DDBJ databases">
        <title>Description of Fervidibacillus gen. nov. in the family Fervidibacillaceae fam. nov. with two species, Fervidibacillus albus sp. nov., and Fervidibacillus halotolerans sp. nov., isolated from tidal flat sediments.</title>
        <authorList>
            <person name="Kwon K.K."/>
            <person name="Yang S.-H."/>
        </authorList>
    </citation>
    <scope>NUCLEOTIDE SEQUENCE [LARGE SCALE GENOMIC DNA]</scope>
    <source>
        <strain evidence="1 2">DSM 23332</strain>
    </source>
</reference>
<evidence type="ECO:0000313" key="2">
    <source>
        <dbReference type="Proteomes" id="UP001208656"/>
    </source>
</evidence>
<evidence type="ECO:0008006" key="3">
    <source>
        <dbReference type="Google" id="ProtNLM"/>
    </source>
</evidence>
<name>A0ABT2WIW7_9BACI</name>
<protein>
    <recommendedName>
        <fullName evidence="3">PepSY domain-containing protein</fullName>
    </recommendedName>
</protein>
<dbReference type="RefSeq" id="WP_263062196.1">
    <property type="nucleotide sequence ID" value="NZ_JAOUSE010000056.1"/>
</dbReference>
<gene>
    <name evidence="1" type="ORF">OEV82_13680</name>
</gene>
<organism evidence="1 2">
    <name type="scientific">Pallidibacillus thermolactis</name>
    <dbReference type="NCBI Taxonomy" id="251051"/>
    <lineage>
        <taxon>Bacteria</taxon>
        <taxon>Bacillati</taxon>
        <taxon>Bacillota</taxon>
        <taxon>Bacilli</taxon>
        <taxon>Bacillales</taxon>
        <taxon>Bacillaceae</taxon>
        <taxon>Pallidibacillus</taxon>
    </lineage>
</organism>
<comment type="caution">
    <text evidence="1">The sequence shown here is derived from an EMBL/GenBank/DDBJ whole genome shotgun (WGS) entry which is preliminary data.</text>
</comment>
<dbReference type="EMBL" id="JAOUSE010000056">
    <property type="protein sequence ID" value="MCU9595490.1"/>
    <property type="molecule type" value="Genomic_DNA"/>
</dbReference>
<sequence length="46" mass="5224">MKTNEKIGYYLVVIDIDDDTTVIQIHSITGEIMPVLPTDNKDDDDE</sequence>